<proteinExistence type="predicted"/>
<protein>
    <recommendedName>
        <fullName evidence="2">Fe2OG dioxygenase domain-containing protein</fullName>
    </recommendedName>
</protein>
<dbReference type="SUPFAM" id="SSF51197">
    <property type="entry name" value="Clavaminate synthase-like"/>
    <property type="match status" value="1"/>
</dbReference>
<sequence length="327" mass="35126">MGDDYQFIPSTAVKRKLVEAGDALRTESGKRTRNKLVVSIPAVAGTRSKEENPPSTTPIPLIFADLPPLDLDDDCDTDSLFGSLDSEPIAASSSADAPSEARAEPIPSIAVIELEPASLTAPSIPGLTFDPCLLLPEPLIDEVFAQCMSTYFTNPLTNQIMLFSRPDASPLPPFLSDLISALSGLLRPKLSEETHDLLFAARGRARQAIVNLYEPGEGITPHVDLLDRFGDGIVGVSMGSGCAMHFARTGASKERHALYLPARSVIVMCGAARYEWTHGIEKLSEDVVLGEDGRTQVVKRGTRVSVTFRWLLPGADVVGDQTGDAKE</sequence>
<dbReference type="EMBL" id="ML213526">
    <property type="protein sequence ID" value="TFK46926.1"/>
    <property type="molecule type" value="Genomic_DNA"/>
</dbReference>
<dbReference type="GO" id="GO:0006631">
    <property type="term" value="P:fatty acid metabolic process"/>
    <property type="evidence" value="ECO:0007669"/>
    <property type="project" value="TreeGrafter"/>
</dbReference>
<dbReference type="AlphaFoldDB" id="A0A5C3MRC4"/>
<dbReference type="OrthoDB" id="412814at2759"/>
<gene>
    <name evidence="3" type="ORF">OE88DRAFT_1666722</name>
</gene>
<dbReference type="STRING" id="5364.A0A5C3MRC4"/>
<feature type="compositionally biased region" description="Low complexity" evidence="1">
    <location>
        <begin position="86"/>
        <end position="100"/>
    </location>
</feature>
<dbReference type="GO" id="GO:0016706">
    <property type="term" value="F:2-oxoglutarate-dependent dioxygenase activity"/>
    <property type="evidence" value="ECO:0007669"/>
    <property type="project" value="TreeGrafter"/>
</dbReference>
<dbReference type="InterPro" id="IPR027450">
    <property type="entry name" value="AlkB-like"/>
</dbReference>
<dbReference type="GO" id="GO:0006974">
    <property type="term" value="P:DNA damage response"/>
    <property type="evidence" value="ECO:0007669"/>
    <property type="project" value="InterPro"/>
</dbReference>
<organism evidence="3 4">
    <name type="scientific">Heliocybe sulcata</name>
    <dbReference type="NCBI Taxonomy" id="5364"/>
    <lineage>
        <taxon>Eukaryota</taxon>
        <taxon>Fungi</taxon>
        <taxon>Dikarya</taxon>
        <taxon>Basidiomycota</taxon>
        <taxon>Agaricomycotina</taxon>
        <taxon>Agaricomycetes</taxon>
        <taxon>Gloeophyllales</taxon>
        <taxon>Gloeophyllaceae</taxon>
        <taxon>Heliocybe</taxon>
    </lineage>
</organism>
<dbReference type="Proteomes" id="UP000305948">
    <property type="component" value="Unassembled WGS sequence"/>
</dbReference>
<dbReference type="Gene3D" id="2.60.120.590">
    <property type="entry name" value="Alpha-ketoglutarate-dependent dioxygenase AlkB-like"/>
    <property type="match status" value="1"/>
</dbReference>
<dbReference type="GO" id="GO:0005759">
    <property type="term" value="C:mitochondrial matrix"/>
    <property type="evidence" value="ECO:0007669"/>
    <property type="project" value="TreeGrafter"/>
</dbReference>
<dbReference type="InterPro" id="IPR005123">
    <property type="entry name" value="Oxoglu/Fe-dep_dioxygenase_dom"/>
</dbReference>
<evidence type="ECO:0000256" key="1">
    <source>
        <dbReference type="SAM" id="MobiDB-lite"/>
    </source>
</evidence>
<evidence type="ECO:0000259" key="2">
    <source>
        <dbReference type="PROSITE" id="PS51471"/>
    </source>
</evidence>
<evidence type="ECO:0000313" key="4">
    <source>
        <dbReference type="Proteomes" id="UP000305948"/>
    </source>
</evidence>
<dbReference type="InterPro" id="IPR032870">
    <property type="entry name" value="ALKBH7-like"/>
</dbReference>
<dbReference type="PROSITE" id="PS51471">
    <property type="entry name" value="FE2OG_OXY"/>
    <property type="match status" value="1"/>
</dbReference>
<dbReference type="PANTHER" id="PTHR21052">
    <property type="entry name" value="SPERMATOGENESIS ASSOCIATED 11-RELATED"/>
    <property type="match status" value="1"/>
</dbReference>
<keyword evidence="4" id="KW-1185">Reference proteome</keyword>
<name>A0A5C3MRC4_9AGAM</name>
<dbReference type="PANTHER" id="PTHR21052:SF0">
    <property type="entry name" value="ALPHA-KETOGLUTARATE-DEPENDENT DIOXYGENASE ALKB HOMOLOG 7, MITOCHONDRIAL"/>
    <property type="match status" value="1"/>
</dbReference>
<accession>A0A5C3MRC4</accession>
<evidence type="ECO:0000313" key="3">
    <source>
        <dbReference type="EMBL" id="TFK46926.1"/>
    </source>
</evidence>
<dbReference type="InterPro" id="IPR037151">
    <property type="entry name" value="AlkB-like_sf"/>
</dbReference>
<dbReference type="Pfam" id="PF13532">
    <property type="entry name" value="2OG-FeII_Oxy_2"/>
    <property type="match status" value="1"/>
</dbReference>
<reference evidence="3 4" key="1">
    <citation type="journal article" date="2019" name="Nat. Ecol. Evol.">
        <title>Megaphylogeny resolves global patterns of mushroom evolution.</title>
        <authorList>
            <person name="Varga T."/>
            <person name="Krizsan K."/>
            <person name="Foldi C."/>
            <person name="Dima B."/>
            <person name="Sanchez-Garcia M."/>
            <person name="Sanchez-Ramirez S."/>
            <person name="Szollosi G.J."/>
            <person name="Szarkandi J.G."/>
            <person name="Papp V."/>
            <person name="Albert L."/>
            <person name="Andreopoulos W."/>
            <person name="Angelini C."/>
            <person name="Antonin V."/>
            <person name="Barry K.W."/>
            <person name="Bougher N.L."/>
            <person name="Buchanan P."/>
            <person name="Buyck B."/>
            <person name="Bense V."/>
            <person name="Catcheside P."/>
            <person name="Chovatia M."/>
            <person name="Cooper J."/>
            <person name="Damon W."/>
            <person name="Desjardin D."/>
            <person name="Finy P."/>
            <person name="Geml J."/>
            <person name="Haridas S."/>
            <person name="Hughes K."/>
            <person name="Justo A."/>
            <person name="Karasinski D."/>
            <person name="Kautmanova I."/>
            <person name="Kiss B."/>
            <person name="Kocsube S."/>
            <person name="Kotiranta H."/>
            <person name="LaButti K.M."/>
            <person name="Lechner B.E."/>
            <person name="Liimatainen K."/>
            <person name="Lipzen A."/>
            <person name="Lukacs Z."/>
            <person name="Mihaltcheva S."/>
            <person name="Morgado L.N."/>
            <person name="Niskanen T."/>
            <person name="Noordeloos M.E."/>
            <person name="Ohm R.A."/>
            <person name="Ortiz-Santana B."/>
            <person name="Ovrebo C."/>
            <person name="Racz N."/>
            <person name="Riley R."/>
            <person name="Savchenko A."/>
            <person name="Shiryaev A."/>
            <person name="Soop K."/>
            <person name="Spirin V."/>
            <person name="Szebenyi C."/>
            <person name="Tomsovsky M."/>
            <person name="Tulloss R.E."/>
            <person name="Uehling J."/>
            <person name="Grigoriev I.V."/>
            <person name="Vagvolgyi C."/>
            <person name="Papp T."/>
            <person name="Martin F.M."/>
            <person name="Miettinen O."/>
            <person name="Hibbett D.S."/>
            <person name="Nagy L.G."/>
        </authorList>
    </citation>
    <scope>NUCLEOTIDE SEQUENCE [LARGE SCALE GENOMIC DNA]</scope>
    <source>
        <strain evidence="3 4">OMC1185</strain>
    </source>
</reference>
<feature type="domain" description="Fe2OG dioxygenase" evidence="2">
    <location>
        <begin position="204"/>
        <end position="312"/>
    </location>
</feature>
<feature type="region of interest" description="Disordered" evidence="1">
    <location>
        <begin position="82"/>
        <end position="102"/>
    </location>
</feature>